<dbReference type="Proteomes" id="UP000265515">
    <property type="component" value="Unassembled WGS sequence"/>
</dbReference>
<comment type="caution">
    <text evidence="2">The sequence shown here is derived from an EMBL/GenBank/DDBJ whole genome shotgun (WGS) entry which is preliminary data.</text>
</comment>
<dbReference type="PANTHER" id="PTHR33492:SF11">
    <property type="entry name" value="OS04G0670900 PROTEIN"/>
    <property type="match status" value="1"/>
</dbReference>
<dbReference type="AlphaFoldDB" id="A0A388M9B6"/>
<accession>A0A388M9B6</accession>
<feature type="region of interest" description="Disordered" evidence="1">
    <location>
        <begin position="59"/>
        <end position="84"/>
    </location>
</feature>
<dbReference type="PANTHER" id="PTHR33492">
    <property type="entry name" value="OSJNBA0043A12.37 PROTEIN-RELATED"/>
    <property type="match status" value="1"/>
</dbReference>
<protein>
    <recommendedName>
        <fullName evidence="4">Myb-like domain-containing protein</fullName>
    </recommendedName>
</protein>
<reference evidence="2 3" key="1">
    <citation type="journal article" date="2018" name="Cell">
        <title>The Chara Genome: Secondary Complexity and Implications for Plant Terrestrialization.</title>
        <authorList>
            <person name="Nishiyama T."/>
            <person name="Sakayama H."/>
            <person name="Vries J.D."/>
            <person name="Buschmann H."/>
            <person name="Saint-Marcoux D."/>
            <person name="Ullrich K.K."/>
            <person name="Haas F.B."/>
            <person name="Vanderstraeten L."/>
            <person name="Becker D."/>
            <person name="Lang D."/>
            <person name="Vosolsobe S."/>
            <person name="Rombauts S."/>
            <person name="Wilhelmsson P.K.I."/>
            <person name="Janitza P."/>
            <person name="Kern R."/>
            <person name="Heyl A."/>
            <person name="Rumpler F."/>
            <person name="Villalobos L.I.A.C."/>
            <person name="Clay J.M."/>
            <person name="Skokan R."/>
            <person name="Toyoda A."/>
            <person name="Suzuki Y."/>
            <person name="Kagoshima H."/>
            <person name="Schijlen E."/>
            <person name="Tajeshwar N."/>
            <person name="Catarino B."/>
            <person name="Hetherington A.J."/>
            <person name="Saltykova A."/>
            <person name="Bonnot C."/>
            <person name="Breuninger H."/>
            <person name="Symeonidi A."/>
            <person name="Radhakrishnan G.V."/>
            <person name="Van Nieuwerburgh F."/>
            <person name="Deforce D."/>
            <person name="Chang C."/>
            <person name="Karol K.G."/>
            <person name="Hedrich R."/>
            <person name="Ulvskov P."/>
            <person name="Glockner G."/>
            <person name="Delwiche C.F."/>
            <person name="Petrasek J."/>
            <person name="Van de Peer Y."/>
            <person name="Friml J."/>
            <person name="Beilby M."/>
            <person name="Dolan L."/>
            <person name="Kohara Y."/>
            <person name="Sugano S."/>
            <person name="Fujiyama A."/>
            <person name="Delaux P.-M."/>
            <person name="Quint M."/>
            <person name="TheiBen G."/>
            <person name="Hagemann M."/>
            <person name="Harholt J."/>
            <person name="Dunand C."/>
            <person name="Zachgo S."/>
            <person name="Langdale J."/>
            <person name="Maumus F."/>
            <person name="Straeten D.V.D."/>
            <person name="Gould S.B."/>
            <person name="Rensing S.A."/>
        </authorList>
    </citation>
    <scope>NUCLEOTIDE SEQUENCE [LARGE SCALE GENOMIC DNA]</scope>
    <source>
        <strain evidence="2 3">S276</strain>
    </source>
</reference>
<evidence type="ECO:0008006" key="4">
    <source>
        <dbReference type="Google" id="ProtNLM"/>
    </source>
</evidence>
<evidence type="ECO:0000313" key="3">
    <source>
        <dbReference type="Proteomes" id="UP000265515"/>
    </source>
</evidence>
<evidence type="ECO:0000256" key="1">
    <source>
        <dbReference type="SAM" id="MobiDB-lite"/>
    </source>
</evidence>
<keyword evidence="3" id="KW-1185">Reference proteome</keyword>
<dbReference type="EMBL" id="BFEA01000866">
    <property type="protein sequence ID" value="GBG91049.1"/>
    <property type="molecule type" value="Genomic_DNA"/>
</dbReference>
<gene>
    <name evidence="2" type="ORF">CBR_g51783</name>
</gene>
<sequence>MQHGDRDERCTPPCRMICGLNMVTPACEAGEKRHVWRFGAQEGQSSENGNHGVRVAESASDVDTGDEAAQVEGGGVPGKRRTRPWPLEGRLNLVRFMKEDDAKMTMASGRLKHARRSMRNEWVSRKMRAAGWVKSAEDCRKKWSDLMGKMKNILHKCNASEKLSYWDISVEYRKREGIPTTFEQPLWEEMEWAHRKPFVACDNTMASLNLQGAESAMGRQKAGAGVV</sequence>
<evidence type="ECO:0000313" key="2">
    <source>
        <dbReference type="EMBL" id="GBG91049.1"/>
    </source>
</evidence>
<organism evidence="2 3">
    <name type="scientific">Chara braunii</name>
    <name type="common">Braun's stonewort</name>
    <dbReference type="NCBI Taxonomy" id="69332"/>
    <lineage>
        <taxon>Eukaryota</taxon>
        <taxon>Viridiplantae</taxon>
        <taxon>Streptophyta</taxon>
        <taxon>Charophyceae</taxon>
        <taxon>Charales</taxon>
        <taxon>Characeae</taxon>
        <taxon>Chara</taxon>
    </lineage>
</organism>
<dbReference type="Gramene" id="GBG91049">
    <property type="protein sequence ID" value="GBG91049"/>
    <property type="gene ID" value="CBR_g51783"/>
</dbReference>
<name>A0A388M9B6_CHABU</name>
<proteinExistence type="predicted"/>